<name>A0AAW7Y7T3_9GAMM</name>
<organism evidence="1 2">
    <name type="scientific">Photobacterium sanguinicancri</name>
    <dbReference type="NCBI Taxonomy" id="875932"/>
    <lineage>
        <taxon>Bacteria</taxon>
        <taxon>Pseudomonadati</taxon>
        <taxon>Pseudomonadota</taxon>
        <taxon>Gammaproteobacteria</taxon>
        <taxon>Vibrionales</taxon>
        <taxon>Vibrionaceae</taxon>
        <taxon>Photobacterium</taxon>
    </lineage>
</organism>
<evidence type="ECO:0000313" key="2">
    <source>
        <dbReference type="Proteomes" id="UP001170624"/>
    </source>
</evidence>
<proteinExistence type="predicted"/>
<dbReference type="AlphaFoldDB" id="A0AAW7Y7T3"/>
<dbReference type="Proteomes" id="UP001170624">
    <property type="component" value="Unassembled WGS sequence"/>
</dbReference>
<comment type="caution">
    <text evidence="1">The sequence shown here is derived from an EMBL/GenBank/DDBJ whole genome shotgun (WGS) entry which is preliminary data.</text>
</comment>
<sequence>MSNHSWIESDDLMILFVHLFGIENSPLSKIEIAEKIGTSIGSVSYRLGNFKAIDGVGKATHFGKLSAMVYRKYSHLSMLELRGLAFK</sequence>
<dbReference type="EMBL" id="JAUOPU010000009">
    <property type="protein sequence ID" value="MDO6542958.1"/>
    <property type="molecule type" value="Genomic_DNA"/>
</dbReference>
<evidence type="ECO:0000313" key="1">
    <source>
        <dbReference type="EMBL" id="MDO6542958.1"/>
    </source>
</evidence>
<protein>
    <submittedName>
        <fullName evidence="1">Winged helix-turn-helix domain-containing protein</fullName>
    </submittedName>
</protein>
<reference evidence="1" key="1">
    <citation type="submission" date="2023-07" db="EMBL/GenBank/DDBJ databases">
        <title>Genome content predicts the carbon catabolic preferences of heterotrophic bacteria.</title>
        <authorList>
            <person name="Gralka M."/>
        </authorList>
    </citation>
    <scope>NUCLEOTIDE SEQUENCE</scope>
    <source>
        <strain evidence="1">G2M05</strain>
    </source>
</reference>
<gene>
    <name evidence="1" type="ORF">Q4568_10455</name>
</gene>
<dbReference type="RefSeq" id="WP_303499462.1">
    <property type="nucleotide sequence ID" value="NZ_JAUOPU010000009.1"/>
</dbReference>
<accession>A0AAW7Y7T3</accession>